<dbReference type="OrthoDB" id="9758506at2"/>
<evidence type="ECO:0000256" key="1">
    <source>
        <dbReference type="ARBA" id="ARBA00022722"/>
    </source>
</evidence>
<keyword evidence="8" id="KW-0238">DNA-binding</keyword>
<keyword evidence="9" id="KW-0234">DNA repair</keyword>
<keyword evidence="7" id="KW-0067">ATP-binding</keyword>
<keyword evidence="5" id="KW-0347">Helicase</keyword>
<evidence type="ECO:0000256" key="3">
    <source>
        <dbReference type="ARBA" id="ARBA00022763"/>
    </source>
</evidence>
<protein>
    <submittedName>
        <fullName evidence="12">Putative ATP-dependent nuclease subunit B</fullName>
    </submittedName>
</protein>
<dbReference type="PANTHER" id="PTHR30591">
    <property type="entry name" value="RECBCD ENZYME SUBUNIT RECC"/>
    <property type="match status" value="1"/>
</dbReference>
<sequence>MSLQFILGNGFVDHQKEYLTMAREWLKKGTDYQVFFLVPNYNKFEREMTLLHGLKEDQTESFASIRAQVFSFQRLAWYYLQEIETYQTKQTISESGANMIMQKVLVEHQADLQLFRGEISKLGFVQQLVSLYAEFQQGGVSVEALHLMGEKDNASAEIEEKLHELSQIFGRYEQQLLEKEVSLAQPLIELTNYLVSKLINVSEFSKTMFIITGFSSFKPDEKGLIATLMQLGQVKIDLLLDHPALNTSPLDLFFDAQKTYDYFLNFAKDQSIPILFDNKVVANDQSDNRFVVEQFFRQTQNGQTFIKDKAVDDYLHVWQADSIQTEMHQVALEIRRIVAGETELGKEKTYKDIQLFLAEEDKYRPYLASIFAEYEIPVYVNEKKKMVQHPLVQFLETIVDLDRYYYRLTDIIRLYRTELYVPHYVKEAYPDFSRQQIQFQQLIDVTENIALAQNFHGKRWISAKDWQVYSFDAEQEMPVETTDLSLKTNKLRQAFRRDIHGFLIKIKQAETFAEATRMLYDFLLKNGVDQQLLAWRNEAVQAGELDQARNHEQTWSALMATFDEFVHLFGDTPFDWSVYTNLLIHSLTNVTFGKIPTSIDQVQVNRIDLARPAQADVVFVLGATETALPRKQENQTLLDSNEREWLNEQLLGERLMDPVKENLRKEPHVGYSLLLAGAKRTYLSYPASSETEQFVKPSPYIQRLLDWQMVTATKKASLKKEIVPTEVVGTYRGLIRRISQIERQSKQEKLPLPTVWRQLKQKVLQSPLREVAEMVFMSSDFQNIPVSLTKEQAEKLYGSSLYSSVSRLETYHNCEYRYFVQYGLRLKERDIYGLTSAVTGEFFHDALDRFLSLLIRDQLSLTNLTEEMRQSLVEEVLKSIFGDARYQILASSSRMMFLYHQLSQTIQRVSWVIQEQAKRSKFSPAQTEVLFGQIAAKKGISGLEIPLNNGGKLHVRGKIDRIDHVYVGDQAYIGVVDYKSSAHDFSITDAYYGLAMQLLTYLDVALMDAAELIGQETAKPAGAFYLHVQDPILKEEENLDQQRLKKYKYTGIFMNDASLYQAYDQSLEKSQNSDVFPIRMDKDEHYQIVSQSKDKFYTEDELNVLLDHNRQMMKQSAEKLLQGTISLNPTLQLKNQKRACQHCPFRSVCTFDAMLPENNYHKIETLSKNAAIQKMEEGNHEHS</sequence>
<evidence type="ECO:0000313" key="12">
    <source>
        <dbReference type="EMBL" id="EFU73830.1"/>
    </source>
</evidence>
<keyword evidence="2" id="KW-0547">Nucleotide-binding</keyword>
<dbReference type="RefSeq" id="WP_007208351.1">
    <property type="nucleotide sequence ID" value="NZ_GL622241.1"/>
</dbReference>
<dbReference type="EMBL" id="AEPV01000047">
    <property type="protein sequence ID" value="EFU73830.1"/>
    <property type="molecule type" value="Genomic_DNA"/>
</dbReference>
<comment type="caution">
    <text evidence="12">The sequence shown here is derived from an EMBL/GenBank/DDBJ whole genome shotgun (WGS) entry which is preliminary data.</text>
</comment>
<gene>
    <name evidence="12" type="primary">rexB</name>
    <name evidence="12" type="ORF">HMPREF9088_1333</name>
</gene>
<dbReference type="HOGENOM" id="CLU_007838_0_0_9"/>
<dbReference type="AlphaFoldDB" id="E6LG43"/>
<keyword evidence="1" id="KW-0540">Nuclease</keyword>
<evidence type="ECO:0000256" key="5">
    <source>
        <dbReference type="ARBA" id="ARBA00022806"/>
    </source>
</evidence>
<reference evidence="12 13" key="1">
    <citation type="submission" date="2010-12" db="EMBL/GenBank/DDBJ databases">
        <authorList>
            <person name="Muzny D."/>
            <person name="Qin X."/>
            <person name="Deng J."/>
            <person name="Jiang H."/>
            <person name="Liu Y."/>
            <person name="Qu J."/>
            <person name="Song X.-Z."/>
            <person name="Zhang L."/>
            <person name="Thornton R."/>
            <person name="Coyle M."/>
            <person name="Francisco L."/>
            <person name="Jackson L."/>
            <person name="Javaid M."/>
            <person name="Korchina V."/>
            <person name="Kovar C."/>
            <person name="Mata R."/>
            <person name="Mathew T."/>
            <person name="Ngo R."/>
            <person name="Nguyen L."/>
            <person name="Nguyen N."/>
            <person name="Okwuonu G."/>
            <person name="Ongeri F."/>
            <person name="Pham C."/>
            <person name="Simmons D."/>
            <person name="Wilczek-Boney K."/>
            <person name="Hale W."/>
            <person name="Jakkamsetti A."/>
            <person name="Pham P."/>
            <person name="Ruth R."/>
            <person name="San Lucas F."/>
            <person name="Warren J."/>
            <person name="Zhang J."/>
            <person name="Zhao Z."/>
            <person name="Zhou C."/>
            <person name="Zhu D."/>
            <person name="Lee S."/>
            <person name="Bess C."/>
            <person name="Blankenburg K."/>
            <person name="Forbes L."/>
            <person name="Fu Q."/>
            <person name="Gubbala S."/>
            <person name="Hirani K."/>
            <person name="Jayaseelan J.C."/>
            <person name="Lara F."/>
            <person name="Munidasa M."/>
            <person name="Palculict T."/>
            <person name="Patil S."/>
            <person name="Pu L.-L."/>
            <person name="Saada N."/>
            <person name="Tang L."/>
            <person name="Weissenberger G."/>
            <person name="Zhu Y."/>
            <person name="Hemphill L."/>
            <person name="Shang Y."/>
            <person name="Youmans B."/>
            <person name="Ayvaz T."/>
            <person name="Ross M."/>
            <person name="Santibanez J."/>
            <person name="Aqrawi P."/>
            <person name="Gross S."/>
            <person name="Joshi V."/>
            <person name="Fowler G."/>
            <person name="Nazareth L."/>
            <person name="Reid J."/>
            <person name="Worley K."/>
            <person name="Petrosino J."/>
            <person name="Highlander S."/>
            <person name="Gibbs R."/>
        </authorList>
    </citation>
    <scope>NUCLEOTIDE SEQUENCE [LARGE SCALE GENOMIC DNA]</scope>
    <source>
        <strain evidence="13">DSM 15952 / CCUG 50447 / LMG 22039 / TP 1.5</strain>
    </source>
</reference>
<dbReference type="Proteomes" id="UP000010296">
    <property type="component" value="Unassembled WGS sequence"/>
</dbReference>
<dbReference type="InterPro" id="IPR049035">
    <property type="entry name" value="ADDB_N"/>
</dbReference>
<evidence type="ECO:0000259" key="11">
    <source>
        <dbReference type="Pfam" id="PF21445"/>
    </source>
</evidence>
<keyword evidence="3" id="KW-0227">DNA damage</keyword>
<evidence type="ECO:0000256" key="4">
    <source>
        <dbReference type="ARBA" id="ARBA00022801"/>
    </source>
</evidence>
<dbReference type="GO" id="GO:0006281">
    <property type="term" value="P:DNA repair"/>
    <property type="evidence" value="ECO:0007669"/>
    <property type="project" value="UniProtKB-KW"/>
</dbReference>
<dbReference type="GO" id="GO:0003677">
    <property type="term" value="F:DNA binding"/>
    <property type="evidence" value="ECO:0007669"/>
    <property type="project" value="UniProtKB-KW"/>
</dbReference>
<keyword evidence="13" id="KW-1185">Reference proteome</keyword>
<dbReference type="SUPFAM" id="SSF52540">
    <property type="entry name" value="P-loop containing nucleoside triphosphate hydrolases"/>
    <property type="match status" value="1"/>
</dbReference>
<dbReference type="InterPro" id="IPR027417">
    <property type="entry name" value="P-loop_NTPase"/>
</dbReference>
<feature type="domain" description="PD-(D/E)XK endonuclease-like" evidence="10">
    <location>
        <begin position="804"/>
        <end position="1149"/>
    </location>
</feature>
<dbReference type="eggNOG" id="COG3857">
    <property type="taxonomic scope" value="Bacteria"/>
</dbReference>
<feature type="domain" description="ATP-dependent helicase/deoxyribonuclease subunit B N-terminal" evidence="11">
    <location>
        <begin position="5"/>
        <end position="278"/>
    </location>
</feature>
<dbReference type="STRING" id="888064.HMPREF9088_1333"/>
<evidence type="ECO:0000259" key="10">
    <source>
        <dbReference type="Pfam" id="PF12705"/>
    </source>
</evidence>
<dbReference type="PANTHER" id="PTHR30591:SF1">
    <property type="entry name" value="RECBCD ENZYME SUBUNIT RECC"/>
    <property type="match status" value="1"/>
</dbReference>
<organism evidence="12 13">
    <name type="scientific">Enterococcus italicus (strain DSM 15952 / CCUG 50447 / LMG 22039 / TP 1.5)</name>
    <dbReference type="NCBI Taxonomy" id="888064"/>
    <lineage>
        <taxon>Bacteria</taxon>
        <taxon>Bacillati</taxon>
        <taxon>Bacillota</taxon>
        <taxon>Bacilli</taxon>
        <taxon>Lactobacillales</taxon>
        <taxon>Enterococcaceae</taxon>
        <taxon>Enterococcus</taxon>
    </lineage>
</organism>
<dbReference type="GO" id="GO:0005524">
    <property type="term" value="F:ATP binding"/>
    <property type="evidence" value="ECO:0007669"/>
    <property type="project" value="UniProtKB-KW"/>
</dbReference>
<evidence type="ECO:0000256" key="7">
    <source>
        <dbReference type="ARBA" id="ARBA00022840"/>
    </source>
</evidence>
<dbReference type="PATRIC" id="fig|888064.11.peg.353"/>
<evidence type="ECO:0000256" key="6">
    <source>
        <dbReference type="ARBA" id="ARBA00022839"/>
    </source>
</evidence>
<dbReference type="Pfam" id="PF12705">
    <property type="entry name" value="PDDEXK_1"/>
    <property type="match status" value="1"/>
</dbReference>
<dbReference type="InterPro" id="IPR011604">
    <property type="entry name" value="PDDEXK-like_dom_sf"/>
</dbReference>
<evidence type="ECO:0000313" key="13">
    <source>
        <dbReference type="Proteomes" id="UP000010296"/>
    </source>
</evidence>
<keyword evidence="6" id="KW-0269">Exonuclease</keyword>
<accession>E6LG43</accession>
<name>E6LG43_ENTI1</name>
<evidence type="ECO:0000256" key="9">
    <source>
        <dbReference type="ARBA" id="ARBA00023204"/>
    </source>
</evidence>
<dbReference type="Gene3D" id="3.90.320.10">
    <property type="match status" value="1"/>
</dbReference>
<dbReference type="GO" id="GO:0004386">
    <property type="term" value="F:helicase activity"/>
    <property type="evidence" value="ECO:0007669"/>
    <property type="project" value="UniProtKB-KW"/>
</dbReference>
<dbReference type="Gene3D" id="3.40.50.300">
    <property type="entry name" value="P-loop containing nucleotide triphosphate hydrolases"/>
    <property type="match status" value="4"/>
</dbReference>
<dbReference type="InterPro" id="IPR038726">
    <property type="entry name" value="PDDEXK_AddAB-type"/>
</dbReference>
<evidence type="ECO:0000256" key="2">
    <source>
        <dbReference type="ARBA" id="ARBA00022741"/>
    </source>
</evidence>
<dbReference type="GO" id="GO:0004527">
    <property type="term" value="F:exonuclease activity"/>
    <property type="evidence" value="ECO:0007669"/>
    <property type="project" value="UniProtKB-KW"/>
</dbReference>
<keyword evidence="4" id="KW-0378">Hydrolase</keyword>
<dbReference type="GO" id="GO:0006310">
    <property type="term" value="P:DNA recombination"/>
    <property type="evidence" value="ECO:0007669"/>
    <property type="project" value="TreeGrafter"/>
</dbReference>
<dbReference type="Pfam" id="PF21445">
    <property type="entry name" value="ADDB_N"/>
    <property type="match status" value="1"/>
</dbReference>
<evidence type="ECO:0000256" key="8">
    <source>
        <dbReference type="ARBA" id="ARBA00023125"/>
    </source>
</evidence>
<proteinExistence type="predicted"/>